<dbReference type="EMBL" id="BAAAUG010000030">
    <property type="protein sequence ID" value="GAA3097013.1"/>
    <property type="molecule type" value="Genomic_DNA"/>
</dbReference>
<dbReference type="RefSeq" id="WP_344520293.1">
    <property type="nucleotide sequence ID" value="NZ_BAAAUG010000030.1"/>
</dbReference>
<reference evidence="3" key="1">
    <citation type="journal article" date="2019" name="Int. J. Syst. Evol. Microbiol.">
        <title>The Global Catalogue of Microorganisms (GCM) 10K type strain sequencing project: providing services to taxonomists for standard genome sequencing and annotation.</title>
        <authorList>
            <consortium name="The Broad Institute Genomics Platform"/>
            <consortium name="The Broad Institute Genome Sequencing Center for Infectious Disease"/>
            <person name="Wu L."/>
            <person name="Ma J."/>
        </authorList>
    </citation>
    <scope>NUCLEOTIDE SEQUENCE [LARGE SCALE GENOMIC DNA]</scope>
    <source>
        <strain evidence="3">JCM 9092</strain>
    </source>
</reference>
<evidence type="ECO:0000313" key="2">
    <source>
        <dbReference type="EMBL" id="GAA3097013.1"/>
    </source>
</evidence>
<feature type="transmembrane region" description="Helical" evidence="1">
    <location>
        <begin position="234"/>
        <end position="255"/>
    </location>
</feature>
<protein>
    <recommendedName>
        <fullName evidence="4">ABC transporter permease</fullName>
    </recommendedName>
</protein>
<comment type="caution">
    <text evidence="2">The sequence shown here is derived from an EMBL/GenBank/DDBJ whole genome shotgun (WGS) entry which is preliminary data.</text>
</comment>
<name>A0ABP6MGC3_9ACTN</name>
<feature type="transmembrane region" description="Helical" evidence="1">
    <location>
        <begin position="76"/>
        <end position="100"/>
    </location>
</feature>
<dbReference type="Proteomes" id="UP001501637">
    <property type="component" value="Unassembled WGS sequence"/>
</dbReference>
<accession>A0ABP6MGC3</accession>
<organism evidence="2 3">
    <name type="scientific">Streptomyces rectiviolaceus</name>
    <dbReference type="NCBI Taxonomy" id="332591"/>
    <lineage>
        <taxon>Bacteria</taxon>
        <taxon>Bacillati</taxon>
        <taxon>Actinomycetota</taxon>
        <taxon>Actinomycetes</taxon>
        <taxon>Kitasatosporales</taxon>
        <taxon>Streptomycetaceae</taxon>
        <taxon>Streptomyces</taxon>
    </lineage>
</organism>
<keyword evidence="1" id="KW-0472">Membrane</keyword>
<feature type="transmembrane region" description="Helical" evidence="1">
    <location>
        <begin position="121"/>
        <end position="153"/>
    </location>
</feature>
<feature type="transmembrane region" description="Helical" evidence="1">
    <location>
        <begin position="165"/>
        <end position="190"/>
    </location>
</feature>
<keyword evidence="1" id="KW-1133">Transmembrane helix</keyword>
<evidence type="ECO:0000256" key="1">
    <source>
        <dbReference type="SAM" id="Phobius"/>
    </source>
</evidence>
<keyword evidence="1" id="KW-0812">Transmembrane</keyword>
<evidence type="ECO:0008006" key="4">
    <source>
        <dbReference type="Google" id="ProtNLM"/>
    </source>
</evidence>
<keyword evidence="3" id="KW-1185">Reference proteome</keyword>
<evidence type="ECO:0000313" key="3">
    <source>
        <dbReference type="Proteomes" id="UP001501637"/>
    </source>
</evidence>
<proteinExistence type="predicted"/>
<feature type="transmembrane region" description="Helical" evidence="1">
    <location>
        <begin position="23"/>
        <end position="44"/>
    </location>
</feature>
<feature type="transmembrane region" description="Helical" evidence="1">
    <location>
        <begin position="202"/>
        <end position="222"/>
    </location>
</feature>
<gene>
    <name evidence="2" type="ORF">GCM10010449_20600</name>
</gene>
<sequence>MTTGGLLGALLVRTWRHQGRQALLVPAAAGTGLVALLLVLPHIFPDAVHGELVAADNGLVAVAGLHSATARALSTALLAAPTLLGVAAALITGAVSRAVVSGDLAGGSMEALLATPVRLRSVYLAYTACALITGVLSWLVLVLSFTGLAWAALTLGGSSVHLSAGYLLLGLLVPAASVLWAASATVFVGFRWPAGLRPTAGLGGGLARAIALFPALGATTAGSLAPDAYTTMTGWYVSGTVVLTAVLLVLMPLVFRAERVLE</sequence>